<reference evidence="1 2" key="1">
    <citation type="submission" date="2019-07" db="EMBL/GenBank/DDBJ databases">
        <authorList>
            <person name="Jastrzebski P J."/>
            <person name="Paukszto L."/>
            <person name="Jastrzebski P J."/>
        </authorList>
    </citation>
    <scope>NUCLEOTIDE SEQUENCE [LARGE SCALE GENOMIC DNA]</scope>
    <source>
        <strain evidence="1 2">WMS-il1</strain>
    </source>
</reference>
<proteinExistence type="predicted"/>
<protein>
    <submittedName>
        <fullName evidence="1">Uncharacterized protein</fullName>
    </submittedName>
</protein>
<accession>A0A564Y814</accession>
<evidence type="ECO:0000313" key="2">
    <source>
        <dbReference type="Proteomes" id="UP000321570"/>
    </source>
</evidence>
<dbReference type="Proteomes" id="UP000321570">
    <property type="component" value="Unassembled WGS sequence"/>
</dbReference>
<evidence type="ECO:0000313" key="1">
    <source>
        <dbReference type="EMBL" id="VUZ42683.1"/>
    </source>
</evidence>
<name>A0A564Y814_HYMDI</name>
<sequence>MARVKPAYLDKLVTKSITSVFHSNPPDKETEKPILVSRSGRHIPSVSSATSYSLPKSMTLGLNRTITMNQFIARHFVALTYYKAGRRLKDEFLRL</sequence>
<keyword evidence="2" id="KW-1185">Reference proteome</keyword>
<dbReference type="AlphaFoldDB" id="A0A564Y814"/>
<gene>
    <name evidence="1" type="ORF">WMSIL1_LOCUS3073</name>
</gene>
<dbReference type="EMBL" id="CABIJS010000089">
    <property type="protein sequence ID" value="VUZ42683.1"/>
    <property type="molecule type" value="Genomic_DNA"/>
</dbReference>
<organism evidence="1 2">
    <name type="scientific">Hymenolepis diminuta</name>
    <name type="common">Rat tapeworm</name>
    <dbReference type="NCBI Taxonomy" id="6216"/>
    <lineage>
        <taxon>Eukaryota</taxon>
        <taxon>Metazoa</taxon>
        <taxon>Spiralia</taxon>
        <taxon>Lophotrochozoa</taxon>
        <taxon>Platyhelminthes</taxon>
        <taxon>Cestoda</taxon>
        <taxon>Eucestoda</taxon>
        <taxon>Cyclophyllidea</taxon>
        <taxon>Hymenolepididae</taxon>
        <taxon>Hymenolepis</taxon>
    </lineage>
</organism>